<evidence type="ECO:0000256" key="1">
    <source>
        <dbReference type="SAM" id="Phobius"/>
    </source>
</evidence>
<evidence type="ECO:0000313" key="4">
    <source>
        <dbReference type="Proteomes" id="UP000019678"/>
    </source>
</evidence>
<keyword evidence="1" id="KW-1133">Transmembrane helix</keyword>
<keyword evidence="2" id="KW-0732">Signal</keyword>
<keyword evidence="1" id="KW-0812">Transmembrane</keyword>
<dbReference type="RefSeq" id="WP_044244061.1">
    <property type="nucleotide sequence ID" value="NZ_ASRX01000033.1"/>
</dbReference>
<dbReference type="Proteomes" id="UP000019678">
    <property type="component" value="Unassembled WGS sequence"/>
</dbReference>
<name>A0A017T5D7_9BACT</name>
<dbReference type="STRING" id="1192034.CAP_4446"/>
<keyword evidence="4" id="KW-1185">Reference proteome</keyword>
<keyword evidence="1" id="KW-0472">Membrane</keyword>
<reference evidence="3 4" key="1">
    <citation type="submission" date="2013-05" db="EMBL/GenBank/DDBJ databases">
        <title>Genome assembly of Chondromyces apiculatus DSM 436.</title>
        <authorList>
            <person name="Sharma G."/>
            <person name="Khatri I."/>
            <person name="Kaur C."/>
            <person name="Mayilraj S."/>
            <person name="Subramanian S."/>
        </authorList>
    </citation>
    <scope>NUCLEOTIDE SEQUENCE [LARGE SCALE GENOMIC DNA]</scope>
    <source>
        <strain evidence="3 4">DSM 436</strain>
    </source>
</reference>
<sequence>MEAPLTTPGRPLLARAALLLALLAPAAAHAQADAPSAPEDMFRDGAAALTRGDYAAAIDVFEALADRGFVHPDASYDRGLAYALRARAKADRPGDLGRAAAAFEEALLLRPDDVETERALDMVRAEITRRRSRRAKDAVEVRPTLDRVIVGLATEQTWGLAALLSSVLLAVGIRLRKRPAGPAHVAGSVLAPAALVALLVFIPLALFARHLRLTTRPGVIVAQEAYLADETGKTLGRDPIPEGASVEVGRHSGSLVEVRWGASEGWIPASSVRRIAP</sequence>
<accession>A0A017T5D7</accession>
<dbReference type="Gene3D" id="1.25.40.10">
    <property type="entry name" value="Tetratricopeptide repeat domain"/>
    <property type="match status" value="1"/>
</dbReference>
<feature type="transmembrane region" description="Helical" evidence="1">
    <location>
        <begin position="187"/>
        <end position="208"/>
    </location>
</feature>
<dbReference type="AlphaFoldDB" id="A0A017T5D7"/>
<dbReference type="EMBL" id="ASRX01000033">
    <property type="protein sequence ID" value="EYF04478.1"/>
    <property type="molecule type" value="Genomic_DNA"/>
</dbReference>
<feature type="chain" id="PRO_5001496913" description="Tetratricopeptide repeat protein" evidence="2">
    <location>
        <begin position="31"/>
        <end position="277"/>
    </location>
</feature>
<feature type="signal peptide" evidence="2">
    <location>
        <begin position="1"/>
        <end position="30"/>
    </location>
</feature>
<evidence type="ECO:0008006" key="5">
    <source>
        <dbReference type="Google" id="ProtNLM"/>
    </source>
</evidence>
<proteinExistence type="predicted"/>
<evidence type="ECO:0000313" key="3">
    <source>
        <dbReference type="EMBL" id="EYF04478.1"/>
    </source>
</evidence>
<dbReference type="InterPro" id="IPR011990">
    <property type="entry name" value="TPR-like_helical_dom_sf"/>
</dbReference>
<evidence type="ECO:0000256" key="2">
    <source>
        <dbReference type="SAM" id="SignalP"/>
    </source>
</evidence>
<dbReference type="SUPFAM" id="SSF48452">
    <property type="entry name" value="TPR-like"/>
    <property type="match status" value="1"/>
</dbReference>
<dbReference type="OrthoDB" id="5511611at2"/>
<organism evidence="3 4">
    <name type="scientific">Chondromyces apiculatus DSM 436</name>
    <dbReference type="NCBI Taxonomy" id="1192034"/>
    <lineage>
        <taxon>Bacteria</taxon>
        <taxon>Pseudomonadati</taxon>
        <taxon>Myxococcota</taxon>
        <taxon>Polyangia</taxon>
        <taxon>Polyangiales</taxon>
        <taxon>Polyangiaceae</taxon>
        <taxon>Chondromyces</taxon>
    </lineage>
</organism>
<protein>
    <recommendedName>
        <fullName evidence="5">Tetratricopeptide repeat protein</fullName>
    </recommendedName>
</protein>
<comment type="caution">
    <text evidence="3">The sequence shown here is derived from an EMBL/GenBank/DDBJ whole genome shotgun (WGS) entry which is preliminary data.</text>
</comment>
<gene>
    <name evidence="3" type="ORF">CAP_4446</name>
</gene>